<dbReference type="Proteomes" id="UP000694863">
    <property type="component" value="Unplaced"/>
</dbReference>
<name>A0AC55CX23_ECHTE</name>
<gene>
    <name evidence="2" type="primary">TCL1A</name>
</gene>
<proteinExistence type="predicted"/>
<accession>A0AC55CX23</accession>
<protein>
    <submittedName>
        <fullName evidence="2">T-cell leukemia/lymphoma protein 1A</fullName>
    </submittedName>
</protein>
<evidence type="ECO:0000313" key="1">
    <source>
        <dbReference type="Proteomes" id="UP000694863"/>
    </source>
</evidence>
<sequence length="114" mass="13667">MSASQPAEEYSSLPLPSRLWIWDKNVYLDENQRPWLPTIIQRENDFRVVMQQENVSLGEPMTPSQLQPRELPLLWQLYPEQKYRDSNSNYWHIVCHKMQSGKQRLVLKKLPEED</sequence>
<organism evidence="1 2">
    <name type="scientific">Echinops telfairi</name>
    <name type="common">Lesser hedgehog tenrec</name>
    <dbReference type="NCBI Taxonomy" id="9371"/>
    <lineage>
        <taxon>Eukaryota</taxon>
        <taxon>Metazoa</taxon>
        <taxon>Chordata</taxon>
        <taxon>Craniata</taxon>
        <taxon>Vertebrata</taxon>
        <taxon>Euteleostomi</taxon>
        <taxon>Mammalia</taxon>
        <taxon>Eutheria</taxon>
        <taxon>Afrotheria</taxon>
        <taxon>Tenrecidae</taxon>
        <taxon>Tenrecinae</taxon>
        <taxon>Echinops</taxon>
    </lineage>
</organism>
<keyword evidence="1" id="KW-1185">Reference proteome</keyword>
<dbReference type="RefSeq" id="XP_045144043.1">
    <property type="nucleotide sequence ID" value="XM_045288108.1"/>
</dbReference>
<evidence type="ECO:0000313" key="2">
    <source>
        <dbReference type="RefSeq" id="XP_045144043.1"/>
    </source>
</evidence>
<reference evidence="2" key="1">
    <citation type="submission" date="2025-08" db="UniProtKB">
        <authorList>
            <consortium name="RefSeq"/>
        </authorList>
    </citation>
    <scope>IDENTIFICATION</scope>
</reference>